<dbReference type="GO" id="GO:0031119">
    <property type="term" value="P:tRNA pseudouridine synthesis"/>
    <property type="evidence" value="ECO:0007669"/>
    <property type="project" value="TreeGrafter"/>
</dbReference>
<dbReference type="SUPFAM" id="SSF55120">
    <property type="entry name" value="Pseudouridine synthase"/>
    <property type="match status" value="1"/>
</dbReference>
<reference evidence="7 8" key="1">
    <citation type="submission" date="2019-01" db="EMBL/GenBank/DDBJ databases">
        <authorList>
            <person name="Ferrante I. M."/>
        </authorList>
    </citation>
    <scope>NUCLEOTIDE SEQUENCE [LARGE SCALE GENOMIC DNA]</scope>
    <source>
        <strain evidence="7 8">B856</strain>
    </source>
</reference>
<dbReference type="Pfam" id="PF01416">
    <property type="entry name" value="PseudoU_synth_1"/>
    <property type="match status" value="1"/>
</dbReference>
<accession>A0A448ZD79</accession>
<feature type="domain" description="Pseudouridine synthase I TruA alpha/beta" evidence="6">
    <location>
        <begin position="320"/>
        <end position="428"/>
    </location>
</feature>
<keyword evidence="4" id="KW-0175">Coiled coil</keyword>
<evidence type="ECO:0000313" key="8">
    <source>
        <dbReference type="Proteomes" id="UP000291116"/>
    </source>
</evidence>
<dbReference type="InterPro" id="IPR020095">
    <property type="entry name" value="PsdUridine_synth_TruA_C"/>
</dbReference>
<dbReference type="PANTHER" id="PTHR11142:SF5">
    <property type="entry name" value="TRNA PSEUDOURIDINE(38_39) SYNTHASE"/>
    <property type="match status" value="1"/>
</dbReference>
<organism evidence="7 8">
    <name type="scientific">Pseudo-nitzschia multistriata</name>
    <dbReference type="NCBI Taxonomy" id="183589"/>
    <lineage>
        <taxon>Eukaryota</taxon>
        <taxon>Sar</taxon>
        <taxon>Stramenopiles</taxon>
        <taxon>Ochrophyta</taxon>
        <taxon>Bacillariophyta</taxon>
        <taxon>Bacillariophyceae</taxon>
        <taxon>Bacillariophycidae</taxon>
        <taxon>Bacillariales</taxon>
        <taxon>Bacillariaceae</taxon>
        <taxon>Pseudo-nitzschia</taxon>
    </lineage>
</organism>
<evidence type="ECO:0000256" key="2">
    <source>
        <dbReference type="ARBA" id="ARBA00022694"/>
    </source>
</evidence>
<protein>
    <recommendedName>
        <fullName evidence="6">Pseudouridine synthase I TruA alpha/beta domain-containing protein</fullName>
    </recommendedName>
</protein>
<evidence type="ECO:0000256" key="1">
    <source>
        <dbReference type="ARBA" id="ARBA00009375"/>
    </source>
</evidence>
<keyword evidence="2" id="KW-0819">tRNA processing</keyword>
<dbReference type="GO" id="GO:1990481">
    <property type="term" value="P:mRNA pseudouridine synthesis"/>
    <property type="evidence" value="ECO:0007669"/>
    <property type="project" value="TreeGrafter"/>
</dbReference>
<name>A0A448ZD79_9STRA</name>
<feature type="coiled-coil region" evidence="4">
    <location>
        <begin position="556"/>
        <end position="583"/>
    </location>
</feature>
<dbReference type="InterPro" id="IPR020097">
    <property type="entry name" value="PsdUridine_synth_TruA_a/b_dom"/>
</dbReference>
<evidence type="ECO:0000256" key="4">
    <source>
        <dbReference type="SAM" id="Coils"/>
    </source>
</evidence>
<dbReference type="Gene3D" id="3.30.70.580">
    <property type="entry name" value="Pseudouridine synthase I, catalytic domain, N-terminal subdomain"/>
    <property type="match status" value="1"/>
</dbReference>
<dbReference type="GO" id="GO:0005634">
    <property type="term" value="C:nucleus"/>
    <property type="evidence" value="ECO:0007669"/>
    <property type="project" value="TreeGrafter"/>
</dbReference>
<feature type="region of interest" description="Disordered" evidence="5">
    <location>
        <begin position="220"/>
        <end position="255"/>
    </location>
</feature>
<proteinExistence type="inferred from homology"/>
<dbReference type="Proteomes" id="UP000291116">
    <property type="component" value="Unassembled WGS sequence"/>
</dbReference>
<evidence type="ECO:0000256" key="5">
    <source>
        <dbReference type="SAM" id="MobiDB-lite"/>
    </source>
</evidence>
<dbReference type="Gene3D" id="3.30.70.660">
    <property type="entry name" value="Pseudouridine synthase I, catalytic domain, C-terminal subdomain"/>
    <property type="match status" value="1"/>
</dbReference>
<dbReference type="AlphaFoldDB" id="A0A448ZD79"/>
<evidence type="ECO:0000259" key="6">
    <source>
        <dbReference type="Pfam" id="PF01416"/>
    </source>
</evidence>
<dbReference type="GO" id="GO:0009982">
    <property type="term" value="F:pseudouridine synthase activity"/>
    <property type="evidence" value="ECO:0007669"/>
    <property type="project" value="InterPro"/>
</dbReference>
<keyword evidence="3" id="KW-0413">Isomerase</keyword>
<evidence type="ECO:0000256" key="3">
    <source>
        <dbReference type="ARBA" id="ARBA00023235"/>
    </source>
</evidence>
<dbReference type="OrthoDB" id="25767at2759"/>
<gene>
    <name evidence="7" type="ORF">PSNMU_V1.4_AUG-EV-PASAV3_0068220</name>
</gene>
<keyword evidence="8" id="KW-1185">Reference proteome</keyword>
<dbReference type="InterPro" id="IPR001406">
    <property type="entry name" value="PsdUridine_synth_TruA"/>
</dbReference>
<dbReference type="EMBL" id="CAACVS010000247">
    <property type="protein sequence ID" value="VEU39944.1"/>
    <property type="molecule type" value="Genomic_DNA"/>
</dbReference>
<sequence length="602" mass="67811">MTMVTRGQQKDNDRRVHPLLRQLNIFCGEKTSSGGNKTEETVNSFDLLTYLLNNGSVSEDIVRNAVQDIRGKQNTTKVDGIKITATSGGNPIETTKGEVSKRNSALVPTALNSSDNSRTRHIALRFFYDGAKYSGLAQNIGQENDNSVERCIFDALLKARLITSRETSNYSRCGRTDRGVSAAGQVVALHLKSAFPKNASSDENGTSLLEESDLPKNEYESKNVWTIPRPKKRGKSGKGKDETKGDSATTESRNRVNRDLKEYSYAKILNNILPLSIRILGWTPVTEDFSARFSAGSRTYRYFFCKRRMNMEAIGDGLNRLVGKHDFRNLCKMDVEKVYNFERLIHSAEVVQVEDQGGNGDVCYLKIVGQAFLWHQIRCIAEVIFMIGNEFESPSIISELLDVKKHPGKPSYSLADEKPLVLHDCMFPNLQFGYSIQNLWTVSCQLEKQWEDLTLAAARLRSGIESLHSCSVLKNDLTSFADLKLTEIRKKLQRRGIRRPPDLHIQGTDDVSALRAITSWADALSWLEKRNIVPSPSGLTNTVHVPLMQRSMGPSYEEKVANLQKSEKRRMKYEENIIKKRKTAEEDKAFYDHKIKQGGTGI</sequence>
<dbReference type="GO" id="GO:0005737">
    <property type="term" value="C:cytoplasm"/>
    <property type="evidence" value="ECO:0007669"/>
    <property type="project" value="TreeGrafter"/>
</dbReference>
<dbReference type="InterPro" id="IPR020103">
    <property type="entry name" value="PsdUridine_synth_cat_dom_sf"/>
</dbReference>
<dbReference type="PANTHER" id="PTHR11142">
    <property type="entry name" value="PSEUDOURIDYLATE SYNTHASE"/>
    <property type="match status" value="1"/>
</dbReference>
<dbReference type="InterPro" id="IPR020094">
    <property type="entry name" value="TruA/RsuA/RluB/E/F_N"/>
</dbReference>
<evidence type="ECO:0000313" key="7">
    <source>
        <dbReference type="EMBL" id="VEU39944.1"/>
    </source>
</evidence>
<dbReference type="GO" id="GO:0003723">
    <property type="term" value="F:RNA binding"/>
    <property type="evidence" value="ECO:0007669"/>
    <property type="project" value="InterPro"/>
</dbReference>
<comment type="similarity">
    <text evidence="1">Belongs to the tRNA pseudouridine synthase TruA family.</text>
</comment>